<dbReference type="Gene3D" id="1.10.443.10">
    <property type="entry name" value="Intergrase catalytic core"/>
    <property type="match status" value="1"/>
</dbReference>
<dbReference type="GO" id="GO:0005737">
    <property type="term" value="C:cytoplasm"/>
    <property type="evidence" value="ECO:0007669"/>
    <property type="project" value="UniProtKB-SubCell"/>
</dbReference>
<feature type="domain" description="Tyr recombinase" evidence="10">
    <location>
        <begin position="128"/>
        <end position="312"/>
    </location>
</feature>
<keyword evidence="3 9" id="KW-0132">Cell division</keyword>
<evidence type="ECO:0000256" key="6">
    <source>
        <dbReference type="ARBA" id="ARBA00023125"/>
    </source>
</evidence>
<proteinExistence type="inferred from homology"/>
<keyword evidence="6 9" id="KW-0238">DNA-binding</keyword>
<dbReference type="OrthoDB" id="9801717at2"/>
<dbReference type="Pfam" id="PF00589">
    <property type="entry name" value="Phage_integrase"/>
    <property type="match status" value="1"/>
</dbReference>
<feature type="active site" evidence="9">
    <location>
        <position position="264"/>
    </location>
</feature>
<comment type="subunit">
    <text evidence="9">Forms a cyclic heterotetrameric complex composed of two molecules of XerC and two molecules of XerD.</text>
</comment>
<keyword evidence="13" id="KW-1185">Reference proteome</keyword>
<evidence type="ECO:0000259" key="11">
    <source>
        <dbReference type="PROSITE" id="PS51900"/>
    </source>
</evidence>
<keyword evidence="4 9" id="KW-0159">Chromosome partition</keyword>
<dbReference type="GO" id="GO:0051301">
    <property type="term" value="P:cell division"/>
    <property type="evidence" value="ECO:0007669"/>
    <property type="project" value="UniProtKB-KW"/>
</dbReference>
<dbReference type="PROSITE" id="PS51900">
    <property type="entry name" value="CB"/>
    <property type="match status" value="1"/>
</dbReference>
<dbReference type="InterPro" id="IPR010998">
    <property type="entry name" value="Integrase_recombinase_N"/>
</dbReference>
<evidence type="ECO:0000256" key="8">
    <source>
        <dbReference type="ARBA" id="ARBA00023306"/>
    </source>
</evidence>
<evidence type="ECO:0000256" key="3">
    <source>
        <dbReference type="ARBA" id="ARBA00022618"/>
    </source>
</evidence>
<protein>
    <recommendedName>
        <fullName evidence="9">Tyrosine recombinase XerC</fullName>
    </recommendedName>
</protein>
<evidence type="ECO:0000256" key="4">
    <source>
        <dbReference type="ARBA" id="ARBA00022829"/>
    </source>
</evidence>
<dbReference type="PROSITE" id="PS51898">
    <property type="entry name" value="TYR_RECOMBINASE"/>
    <property type="match status" value="1"/>
</dbReference>
<evidence type="ECO:0000259" key="10">
    <source>
        <dbReference type="PROSITE" id="PS51898"/>
    </source>
</evidence>
<evidence type="ECO:0000256" key="2">
    <source>
        <dbReference type="ARBA" id="ARBA00022490"/>
    </source>
</evidence>
<dbReference type="InterPro" id="IPR004107">
    <property type="entry name" value="Integrase_SAM-like_N"/>
</dbReference>
<evidence type="ECO:0000256" key="9">
    <source>
        <dbReference type="HAMAP-Rule" id="MF_01808"/>
    </source>
</evidence>
<feature type="active site" description="O-(3'-phospho-DNA)-tyrosine intermediate" evidence="9">
    <location>
        <position position="299"/>
    </location>
</feature>
<feature type="active site" evidence="9">
    <location>
        <position position="267"/>
    </location>
</feature>
<dbReference type="InterPro" id="IPR050090">
    <property type="entry name" value="Tyrosine_recombinase_XerCD"/>
</dbReference>
<feature type="active site" evidence="9">
    <location>
        <position position="171"/>
    </location>
</feature>
<evidence type="ECO:0000256" key="1">
    <source>
        <dbReference type="ARBA" id="ARBA00004496"/>
    </source>
</evidence>
<dbReference type="InterPro" id="IPR011010">
    <property type="entry name" value="DNA_brk_join_enz"/>
</dbReference>
<dbReference type="GO" id="GO:0009037">
    <property type="term" value="F:tyrosine-based site-specific recombinase activity"/>
    <property type="evidence" value="ECO:0007669"/>
    <property type="project" value="UniProtKB-UniRule"/>
</dbReference>
<organism evidence="12 13">
    <name type="scientific">Bartonella apis</name>
    <dbReference type="NCBI Taxonomy" id="1686310"/>
    <lineage>
        <taxon>Bacteria</taxon>
        <taxon>Pseudomonadati</taxon>
        <taxon>Pseudomonadota</taxon>
        <taxon>Alphaproteobacteria</taxon>
        <taxon>Hyphomicrobiales</taxon>
        <taxon>Bartonellaceae</taxon>
        <taxon>Bartonella</taxon>
    </lineage>
</organism>
<dbReference type="Pfam" id="PF02899">
    <property type="entry name" value="Phage_int_SAM_1"/>
    <property type="match status" value="1"/>
</dbReference>
<dbReference type="Gene3D" id="1.10.150.130">
    <property type="match status" value="1"/>
</dbReference>
<keyword evidence="5 9" id="KW-0229">DNA integration</keyword>
<dbReference type="SUPFAM" id="SSF47823">
    <property type="entry name" value="lambda integrase-like, N-terminal domain"/>
    <property type="match status" value="1"/>
</dbReference>
<feature type="active site" evidence="9">
    <location>
        <position position="196"/>
    </location>
</feature>
<dbReference type="InterPro" id="IPR013762">
    <property type="entry name" value="Integrase-like_cat_sf"/>
</dbReference>
<dbReference type="EMBL" id="LXYT01000001">
    <property type="protein sequence ID" value="OLY44251.1"/>
    <property type="molecule type" value="Genomic_DNA"/>
</dbReference>
<accession>A0A1R0FB88</accession>
<comment type="similarity">
    <text evidence="9">Belongs to the 'phage' integrase family. XerC subfamily.</text>
</comment>
<dbReference type="InterPro" id="IPR044068">
    <property type="entry name" value="CB"/>
</dbReference>
<name>A0A1R0FB88_9HYPH</name>
<comment type="function">
    <text evidence="9">Site-specific tyrosine recombinase, which acts by catalyzing the cutting and rejoining of the recombining DNA molecules. The XerC-XerD complex is essential to convert dimers of the bacterial chromosome into monomers to permit their segregation at cell division. It also contributes to the segregational stability of plasmids.</text>
</comment>
<dbReference type="PANTHER" id="PTHR30349:SF90">
    <property type="entry name" value="TYROSINE RECOMBINASE XERD"/>
    <property type="match status" value="1"/>
</dbReference>
<dbReference type="InterPro" id="IPR023009">
    <property type="entry name" value="Tyrosine_recombinase_XerC/XerD"/>
</dbReference>
<gene>
    <name evidence="9" type="primary">xerC</name>
    <name evidence="12" type="ORF">PEB0149_017180</name>
</gene>
<dbReference type="AlphaFoldDB" id="A0A1R0FB88"/>
<keyword evidence="8 9" id="KW-0131">Cell cycle</keyword>
<dbReference type="GO" id="GO:0006313">
    <property type="term" value="P:DNA transposition"/>
    <property type="evidence" value="ECO:0007669"/>
    <property type="project" value="UniProtKB-UniRule"/>
</dbReference>
<dbReference type="GO" id="GO:0003677">
    <property type="term" value="F:DNA binding"/>
    <property type="evidence" value="ECO:0007669"/>
    <property type="project" value="UniProtKB-UniRule"/>
</dbReference>
<comment type="caution">
    <text evidence="12">The sequence shown here is derived from an EMBL/GenBank/DDBJ whole genome shotgun (WGS) entry which is preliminary data.</text>
</comment>
<sequence length="317" mass="35048">MTEILPSDLPLLEATPQLLSARKDWLEQLQKTRRVAKLTVEAYERDSRQFLSFLCQHLGHIPDISDLSGLRVADMRSFLAYRRNMGVGSRSLGRGLAGIRSFFNFLTRAGLADVPAARIVRTPKQPKSLPKPLNIADALHIVDKKTQLDDEPWVASRNAAILTLCYGCGLRISEALSLTPADFSDKNATSIYVTGKGGKTRLVPVIPAVHEAIEDYLSCCPFILPPDQPLFRGVRGGKLQRAIVERAVQQLRASLGLPDSVTPHALRHSFATHLLSRGGDLRTIQELLGHASLSTTQIYTGVDTDRLMEVYKKAHPR</sequence>
<feature type="domain" description="Core-binding (CB)" evidence="11">
    <location>
        <begin position="16"/>
        <end position="107"/>
    </location>
</feature>
<keyword evidence="7 9" id="KW-0233">DNA recombination</keyword>
<comment type="subcellular location">
    <subcellularLocation>
        <location evidence="1 9">Cytoplasm</location>
    </subcellularLocation>
</comment>
<dbReference type="PANTHER" id="PTHR30349">
    <property type="entry name" value="PHAGE INTEGRASE-RELATED"/>
    <property type="match status" value="1"/>
</dbReference>
<feature type="active site" evidence="9">
    <location>
        <position position="290"/>
    </location>
</feature>
<dbReference type="GO" id="GO:0007059">
    <property type="term" value="P:chromosome segregation"/>
    <property type="evidence" value="ECO:0007669"/>
    <property type="project" value="UniProtKB-UniRule"/>
</dbReference>
<evidence type="ECO:0000256" key="7">
    <source>
        <dbReference type="ARBA" id="ARBA00023172"/>
    </source>
</evidence>
<reference evidence="12 13" key="1">
    <citation type="submission" date="2016-12" db="EMBL/GenBank/DDBJ databases">
        <title>Comparative genomics of Bartonella apis.</title>
        <authorList>
            <person name="Engel P."/>
        </authorList>
    </citation>
    <scope>NUCLEOTIDE SEQUENCE [LARGE SCALE GENOMIC DNA]</scope>
    <source>
        <strain evidence="12 13">PEB0149</strain>
    </source>
</reference>
<dbReference type="InterPro" id="IPR002104">
    <property type="entry name" value="Integrase_catalytic"/>
</dbReference>
<keyword evidence="2 9" id="KW-0963">Cytoplasm</keyword>
<evidence type="ECO:0000313" key="13">
    <source>
        <dbReference type="Proteomes" id="UP000187344"/>
    </source>
</evidence>
<dbReference type="HAMAP" id="MF_01808">
    <property type="entry name" value="Recomb_XerC_XerD"/>
    <property type="match status" value="1"/>
</dbReference>
<dbReference type="Proteomes" id="UP000187344">
    <property type="component" value="Unassembled WGS sequence"/>
</dbReference>
<dbReference type="SUPFAM" id="SSF56349">
    <property type="entry name" value="DNA breaking-rejoining enzymes"/>
    <property type="match status" value="1"/>
</dbReference>
<dbReference type="RefSeq" id="WP_075869402.1">
    <property type="nucleotide sequence ID" value="NZ_LXYS01000001.1"/>
</dbReference>
<evidence type="ECO:0000313" key="12">
    <source>
        <dbReference type="EMBL" id="OLY44251.1"/>
    </source>
</evidence>
<evidence type="ECO:0000256" key="5">
    <source>
        <dbReference type="ARBA" id="ARBA00022908"/>
    </source>
</evidence>